<evidence type="ECO:0000313" key="3">
    <source>
        <dbReference type="Proteomes" id="UP000613740"/>
    </source>
</evidence>
<gene>
    <name evidence="2" type="ORF">HYH02_006756</name>
</gene>
<protein>
    <submittedName>
        <fullName evidence="2">Uncharacterized protein</fullName>
    </submittedName>
</protein>
<reference evidence="2" key="1">
    <citation type="journal article" date="2020" name="bioRxiv">
        <title>Comparative genomics of Chlamydomonas.</title>
        <authorList>
            <person name="Craig R.J."/>
            <person name="Hasan A.R."/>
            <person name="Ness R.W."/>
            <person name="Keightley P.D."/>
        </authorList>
    </citation>
    <scope>NUCLEOTIDE SEQUENCE</scope>
    <source>
        <strain evidence="2">CCAP 11/173</strain>
    </source>
</reference>
<dbReference type="EMBL" id="JAEHOD010000018">
    <property type="protein sequence ID" value="KAG2448171.1"/>
    <property type="molecule type" value="Genomic_DNA"/>
</dbReference>
<feature type="region of interest" description="Disordered" evidence="1">
    <location>
        <begin position="253"/>
        <end position="279"/>
    </location>
</feature>
<sequence length="477" mass="49324">MQRIRQCYTLEELSDVALRHAHALSPVLLVQAATQAPHTVSWPLSPSERARLHSLMGQLCGACAMRLEEYGLEQLAAVLAACVRARYTPSELLLPLQLRLKSEARGDMQEEAANVAAIATHLSRLRVGEERIWAAIDAAARACGPQVGLRHLVSLLAARIRAGVAHGGSGSSSSVGVISTENDDAAAATSWLVEQMERVAVADLHSASPQEVATLMWSLARCRRPPSRSLVRALRTHLDSRCISANTIRLQHPDSNVQAADQAATGGRGSASGGGSGGDGQRGYTVVQLAAVAGAAEKLGIVDRQLSWLLASCGAQALRGETTALRMPPPAAGTAASHRAGFAAMEAPVAPVDSKAVVVLLAGVRAVAGRPRPQTKPPATAADDVRSPAVLPPAAAAAAPPDEALAGLLRAAAEMLRTLDAVGDRVGDGSSSAELGGGRARLVRGVDAEHVAVVVAAAQEAGLTEESVGLEQLAARF</sequence>
<organism evidence="2 3">
    <name type="scientific">Chlamydomonas schloesseri</name>
    <dbReference type="NCBI Taxonomy" id="2026947"/>
    <lineage>
        <taxon>Eukaryota</taxon>
        <taxon>Viridiplantae</taxon>
        <taxon>Chlorophyta</taxon>
        <taxon>core chlorophytes</taxon>
        <taxon>Chlorophyceae</taxon>
        <taxon>CS clade</taxon>
        <taxon>Chlamydomonadales</taxon>
        <taxon>Chlamydomonadaceae</taxon>
        <taxon>Chlamydomonas</taxon>
    </lineage>
</organism>
<proteinExistence type="predicted"/>
<comment type="caution">
    <text evidence="2">The sequence shown here is derived from an EMBL/GenBank/DDBJ whole genome shotgun (WGS) entry which is preliminary data.</text>
</comment>
<evidence type="ECO:0000313" key="2">
    <source>
        <dbReference type="EMBL" id="KAG2448171.1"/>
    </source>
</evidence>
<dbReference type="AlphaFoldDB" id="A0A835WJD5"/>
<dbReference type="OrthoDB" id="550526at2759"/>
<name>A0A835WJD5_9CHLO</name>
<feature type="compositionally biased region" description="Gly residues" evidence="1">
    <location>
        <begin position="266"/>
        <end position="279"/>
    </location>
</feature>
<accession>A0A835WJD5</accession>
<evidence type="ECO:0000256" key="1">
    <source>
        <dbReference type="SAM" id="MobiDB-lite"/>
    </source>
</evidence>
<dbReference type="Proteomes" id="UP000613740">
    <property type="component" value="Unassembled WGS sequence"/>
</dbReference>
<keyword evidence="3" id="KW-1185">Reference proteome</keyword>